<protein>
    <submittedName>
        <fullName evidence="2">Uncharacterized protein</fullName>
    </submittedName>
</protein>
<evidence type="ECO:0000313" key="2">
    <source>
        <dbReference type="EMBL" id="TYG70481.1"/>
    </source>
</evidence>
<name>A0A5D2CLV1_GOSDA</name>
<dbReference type="AlphaFoldDB" id="A0A5D2CLV1"/>
<proteinExistence type="predicted"/>
<feature type="region of interest" description="Disordered" evidence="1">
    <location>
        <begin position="195"/>
        <end position="221"/>
    </location>
</feature>
<organism evidence="2 3">
    <name type="scientific">Gossypium darwinii</name>
    <name type="common">Darwin's cotton</name>
    <name type="synonym">Gossypium barbadense var. darwinii</name>
    <dbReference type="NCBI Taxonomy" id="34276"/>
    <lineage>
        <taxon>Eukaryota</taxon>
        <taxon>Viridiplantae</taxon>
        <taxon>Streptophyta</taxon>
        <taxon>Embryophyta</taxon>
        <taxon>Tracheophyta</taxon>
        <taxon>Spermatophyta</taxon>
        <taxon>Magnoliopsida</taxon>
        <taxon>eudicotyledons</taxon>
        <taxon>Gunneridae</taxon>
        <taxon>Pentapetalae</taxon>
        <taxon>rosids</taxon>
        <taxon>malvids</taxon>
        <taxon>Malvales</taxon>
        <taxon>Malvaceae</taxon>
        <taxon>Malvoideae</taxon>
        <taxon>Gossypium</taxon>
    </lineage>
</organism>
<feature type="compositionally biased region" description="Polar residues" evidence="1">
    <location>
        <begin position="549"/>
        <end position="560"/>
    </location>
</feature>
<accession>A0A5D2CLV1</accession>
<gene>
    <name evidence="2" type="ORF">ES288_D05G317500v1</name>
</gene>
<keyword evidence="3" id="KW-1185">Reference proteome</keyword>
<feature type="compositionally biased region" description="Polar residues" evidence="1">
    <location>
        <begin position="491"/>
        <end position="514"/>
    </location>
</feature>
<evidence type="ECO:0000313" key="3">
    <source>
        <dbReference type="Proteomes" id="UP000323506"/>
    </source>
</evidence>
<feature type="region of interest" description="Disordered" evidence="1">
    <location>
        <begin position="491"/>
        <end position="566"/>
    </location>
</feature>
<sequence length="605" mass="65565">MEQDMEKGCSSKAANLKFHLFASNGDEDMQKNKQPISKFNLPASDHDNEVPEFPSANNGPNLSLSGSLLAEYTAKELEASRMQKASEDAKLELGLASAGDNQPQLDQMNANINGDSNPLPQKAKLVSSPAGTTDEPLLQHGRSNEKPMQPTCPGIEGSGSSGGDATAAQQATSFTPLIMGPTQSFSLALAENIPQNGSSATQSSHSKHLDNSGQANKPNTQTGRSIRAELQQPQRVEPLDKGKKILFADGVENKKGNPRSNRNQRAVHYPNLFPQSSTGIRFLNGESTQTNRPPAPTWFCNKETDLYRSLAPGSLVDQFKATNISDPLCYNLMLPSASTPPSPQQLSNPMQLLNQLAGMPNASGSLLQNSDLTKHSLPMELMAQQFSYQNNQLPWALGLYNSETGSTMFREIFIPLSSLLLPAQDLQASNLFSMIPNLPNQDHHNSELSRLVSVQQQGFLNQTTKPTATYPSSGTSMSSLLLNSSLLHENVGSSAPNLMQTPLSNHTEQGNSEPRGNARSRLEVGESSPFKRLRRETNEPQAPSAEQIMGNSLSLPTGASASPDIGNLLPPRPIMNSLYDPMFEELGLPIDPHLRLFAKYKVNAF</sequence>
<feature type="compositionally biased region" description="Polar residues" evidence="1">
    <location>
        <begin position="99"/>
        <end position="119"/>
    </location>
</feature>
<reference evidence="2 3" key="1">
    <citation type="submission" date="2019-06" db="EMBL/GenBank/DDBJ databases">
        <title>WGS assembly of Gossypium darwinii.</title>
        <authorList>
            <person name="Chen Z.J."/>
            <person name="Sreedasyam A."/>
            <person name="Ando A."/>
            <person name="Song Q."/>
            <person name="De L."/>
            <person name="Hulse-Kemp A."/>
            <person name="Ding M."/>
            <person name="Ye W."/>
            <person name="Kirkbride R."/>
            <person name="Jenkins J."/>
            <person name="Plott C."/>
            <person name="Lovell J."/>
            <person name="Lin Y.-M."/>
            <person name="Vaughn R."/>
            <person name="Liu B."/>
            <person name="Li W."/>
            <person name="Simpson S."/>
            <person name="Scheffler B."/>
            <person name="Saski C."/>
            <person name="Grover C."/>
            <person name="Hu G."/>
            <person name="Conover J."/>
            <person name="Carlson J."/>
            <person name="Shu S."/>
            <person name="Boston L."/>
            <person name="Williams M."/>
            <person name="Peterson D."/>
            <person name="Mcgee K."/>
            <person name="Jones D."/>
            <person name="Wendel J."/>
            <person name="Stelly D."/>
            <person name="Grimwood J."/>
            <person name="Schmutz J."/>
        </authorList>
    </citation>
    <scope>NUCLEOTIDE SEQUENCE [LARGE SCALE GENOMIC DNA]</scope>
    <source>
        <strain evidence="2">1808015.09</strain>
    </source>
</reference>
<feature type="region of interest" description="Disordered" evidence="1">
    <location>
        <begin position="97"/>
        <end position="167"/>
    </location>
</feature>
<feature type="compositionally biased region" description="Low complexity" evidence="1">
    <location>
        <begin position="54"/>
        <end position="65"/>
    </location>
</feature>
<dbReference type="EMBL" id="CM017705">
    <property type="protein sequence ID" value="TYG70481.1"/>
    <property type="molecule type" value="Genomic_DNA"/>
</dbReference>
<dbReference type="Proteomes" id="UP000323506">
    <property type="component" value="Chromosome D05"/>
</dbReference>
<feature type="compositionally biased region" description="Polar residues" evidence="1">
    <location>
        <begin position="211"/>
        <end position="221"/>
    </location>
</feature>
<feature type="compositionally biased region" description="Polar residues" evidence="1">
    <location>
        <begin position="195"/>
        <end position="204"/>
    </location>
</feature>
<feature type="region of interest" description="Disordered" evidence="1">
    <location>
        <begin position="25"/>
        <end position="65"/>
    </location>
</feature>
<evidence type="ECO:0000256" key="1">
    <source>
        <dbReference type="SAM" id="MobiDB-lite"/>
    </source>
</evidence>